<reference evidence="1 2" key="1">
    <citation type="submission" date="2019-12" db="EMBL/GenBank/DDBJ databases">
        <authorList>
            <person name="Lee S.D."/>
        </authorList>
    </citation>
    <scope>NUCLEOTIDE SEQUENCE [LARGE SCALE GENOMIC DNA]</scope>
    <source>
        <strain evidence="1 2">GH3-10</strain>
    </source>
</reference>
<accession>A0A844XB11</accession>
<dbReference type="Proteomes" id="UP000461409">
    <property type="component" value="Unassembled WGS sequence"/>
</dbReference>
<reference evidence="1 2" key="2">
    <citation type="submission" date="2020-02" db="EMBL/GenBank/DDBJ databases">
        <title>Erythrobacter dongmakensis sp. nov., isolated from a tidal mudflat.</title>
        <authorList>
            <person name="Kim I.S."/>
        </authorList>
    </citation>
    <scope>NUCLEOTIDE SEQUENCE [LARGE SCALE GENOMIC DNA]</scope>
    <source>
        <strain evidence="1 2">GH3-10</strain>
    </source>
</reference>
<protein>
    <submittedName>
        <fullName evidence="1">DUF3703 domain-containing protein</fullName>
    </submittedName>
</protein>
<keyword evidence="2" id="KW-1185">Reference proteome</keyword>
<dbReference type="Pfam" id="PF12487">
    <property type="entry name" value="DUF3703"/>
    <property type="match status" value="1"/>
</dbReference>
<name>A0A844XB11_9SPHN</name>
<dbReference type="InterPro" id="IPR022172">
    <property type="entry name" value="DUF3703"/>
</dbReference>
<comment type="caution">
    <text evidence="1">The sequence shown here is derived from an EMBL/GenBank/DDBJ whole genome shotgun (WGS) entry which is preliminary data.</text>
</comment>
<dbReference type="RefSeq" id="WP_109808967.1">
    <property type="nucleotide sequence ID" value="NZ_WUBR01000001.1"/>
</dbReference>
<dbReference type="AlphaFoldDB" id="A0A844XB11"/>
<proteinExistence type="predicted"/>
<evidence type="ECO:0000313" key="1">
    <source>
        <dbReference type="EMBL" id="MWV26824.1"/>
    </source>
</evidence>
<sequence length="124" mass="14051">MNSNTISSRNAFLAEEYRRAAKAAKEQNFEEAWHHLERAHVVAQDRFGPHCVAHLRMLRLAWRVGDWREVCGQMFRLALAPLGNATGKLPVGNTGRSNVSAFTRMEIEPEIRRVLGLPTNRNDG</sequence>
<evidence type="ECO:0000313" key="2">
    <source>
        <dbReference type="Proteomes" id="UP000461409"/>
    </source>
</evidence>
<dbReference type="EMBL" id="WUBR01000001">
    <property type="protein sequence ID" value="MWV26824.1"/>
    <property type="molecule type" value="Genomic_DNA"/>
</dbReference>
<gene>
    <name evidence="1" type="ORF">GRF63_02795</name>
</gene>
<organism evidence="1 2">
    <name type="scientific">Aurantiacibacter rhizosphaerae</name>
    <dbReference type="NCBI Taxonomy" id="2691582"/>
    <lineage>
        <taxon>Bacteria</taxon>
        <taxon>Pseudomonadati</taxon>
        <taxon>Pseudomonadota</taxon>
        <taxon>Alphaproteobacteria</taxon>
        <taxon>Sphingomonadales</taxon>
        <taxon>Erythrobacteraceae</taxon>
        <taxon>Aurantiacibacter</taxon>
    </lineage>
</organism>